<reference evidence="1 2" key="1">
    <citation type="submission" date="2024-04" db="EMBL/GenBank/DDBJ databases">
        <title>Complete genome sequence of Nguyenibacter vanlangesis HBCM-1154, a strain capable of nitrogen fixation, IAA production, and phosphorus solubilization isolated from sugarcane soil.</title>
        <authorList>
            <person name="MY HANH P."/>
        </authorList>
    </citation>
    <scope>NUCLEOTIDE SEQUENCE [LARGE SCALE GENOMIC DNA]</scope>
    <source>
        <strain evidence="1 2">HBCM 1154</strain>
    </source>
</reference>
<dbReference type="RefSeq" id="WP_342627435.1">
    <property type="nucleotide sequence ID" value="NZ_CP152276.1"/>
</dbReference>
<dbReference type="Pfam" id="PF02635">
    <property type="entry name" value="DsrE"/>
    <property type="match status" value="1"/>
</dbReference>
<dbReference type="SUPFAM" id="SSF75169">
    <property type="entry name" value="DsrEFH-like"/>
    <property type="match status" value="1"/>
</dbReference>
<sequence>MPTDPPPLLPSSPFPPAAPDAAGLAILLLDGGYERAHYAFMLAAGALAIDRPVLLFAAGHGVHALARDWRGLRDAAADQAVQASGVAGFETLREAVRQLDGALMACESGLRVAGLPAGALLPAVRVAGIPTFLDAARGRQIITL</sequence>
<dbReference type="EMBL" id="CP152276">
    <property type="protein sequence ID" value="XAE41517.1"/>
    <property type="molecule type" value="Genomic_DNA"/>
</dbReference>
<dbReference type="InterPro" id="IPR003787">
    <property type="entry name" value="Sulphur_relay_DsrE/F-like"/>
</dbReference>
<dbReference type="Proteomes" id="UP001449795">
    <property type="component" value="Chromosome"/>
</dbReference>
<gene>
    <name evidence="1" type="ORF">AAC691_14600</name>
</gene>
<name>A0ABZ3D1R0_9PROT</name>
<evidence type="ECO:0000313" key="1">
    <source>
        <dbReference type="EMBL" id="XAE41517.1"/>
    </source>
</evidence>
<keyword evidence="2" id="KW-1185">Reference proteome</keyword>
<organism evidence="1 2">
    <name type="scientific">Nguyenibacter vanlangensis</name>
    <dbReference type="NCBI Taxonomy" id="1216886"/>
    <lineage>
        <taxon>Bacteria</taxon>
        <taxon>Pseudomonadati</taxon>
        <taxon>Pseudomonadota</taxon>
        <taxon>Alphaproteobacteria</taxon>
        <taxon>Acetobacterales</taxon>
        <taxon>Acetobacteraceae</taxon>
        <taxon>Nguyenibacter</taxon>
    </lineage>
</organism>
<protein>
    <submittedName>
        <fullName evidence="1">DsrE family protein</fullName>
    </submittedName>
</protein>
<dbReference type="InterPro" id="IPR027396">
    <property type="entry name" value="DsrEFH-like"/>
</dbReference>
<proteinExistence type="predicted"/>
<accession>A0ABZ3D1R0</accession>
<evidence type="ECO:0000313" key="2">
    <source>
        <dbReference type="Proteomes" id="UP001449795"/>
    </source>
</evidence>
<dbReference type="Gene3D" id="3.40.1260.10">
    <property type="entry name" value="DsrEFH-like"/>
    <property type="match status" value="2"/>
</dbReference>